<evidence type="ECO:0000313" key="4">
    <source>
        <dbReference type="Proteomes" id="UP000201613"/>
    </source>
</evidence>
<dbReference type="Pfam" id="PF00892">
    <property type="entry name" value="EamA"/>
    <property type="match status" value="1"/>
</dbReference>
<dbReference type="InterPro" id="IPR037185">
    <property type="entry name" value="EmrE-like"/>
</dbReference>
<keyword evidence="1" id="KW-0472">Membrane</keyword>
<name>A0A238LGE6_9RHOB</name>
<protein>
    <submittedName>
        <fullName evidence="3">EamA-like transporter family protein</fullName>
    </submittedName>
</protein>
<dbReference type="Proteomes" id="UP000201613">
    <property type="component" value="Unassembled WGS sequence"/>
</dbReference>
<feature type="transmembrane region" description="Helical" evidence="1">
    <location>
        <begin position="111"/>
        <end position="140"/>
    </location>
</feature>
<feature type="transmembrane region" description="Helical" evidence="1">
    <location>
        <begin position="252"/>
        <end position="275"/>
    </location>
</feature>
<proteinExistence type="predicted"/>
<accession>A0A238LGE6</accession>
<evidence type="ECO:0000313" key="3">
    <source>
        <dbReference type="EMBL" id="SMY08759.1"/>
    </source>
</evidence>
<dbReference type="SUPFAM" id="SSF103481">
    <property type="entry name" value="Multidrug resistance efflux transporter EmrE"/>
    <property type="match status" value="2"/>
</dbReference>
<evidence type="ECO:0000259" key="2">
    <source>
        <dbReference type="Pfam" id="PF00892"/>
    </source>
</evidence>
<dbReference type="GO" id="GO:0016020">
    <property type="term" value="C:membrane"/>
    <property type="evidence" value="ECO:0007669"/>
    <property type="project" value="InterPro"/>
</dbReference>
<dbReference type="AlphaFoldDB" id="A0A238LGE6"/>
<organism evidence="3 4">
    <name type="scientific">Flavimaricola marinus</name>
    <dbReference type="NCBI Taxonomy" id="1819565"/>
    <lineage>
        <taxon>Bacteria</taxon>
        <taxon>Pseudomonadati</taxon>
        <taxon>Pseudomonadota</taxon>
        <taxon>Alphaproteobacteria</taxon>
        <taxon>Rhodobacterales</taxon>
        <taxon>Paracoccaceae</taxon>
        <taxon>Flavimaricola</taxon>
    </lineage>
</organism>
<feature type="transmembrane region" description="Helical" evidence="1">
    <location>
        <begin position="40"/>
        <end position="57"/>
    </location>
</feature>
<feature type="transmembrane region" description="Helical" evidence="1">
    <location>
        <begin position="225"/>
        <end position="246"/>
    </location>
</feature>
<evidence type="ECO:0000256" key="1">
    <source>
        <dbReference type="SAM" id="Phobius"/>
    </source>
</evidence>
<gene>
    <name evidence="3" type="ORF">LOM8899_02915</name>
</gene>
<keyword evidence="1" id="KW-1133">Transmembrane helix</keyword>
<feature type="transmembrane region" description="Helical" evidence="1">
    <location>
        <begin position="161"/>
        <end position="179"/>
    </location>
</feature>
<feature type="transmembrane region" description="Helical" evidence="1">
    <location>
        <begin position="69"/>
        <end position="91"/>
    </location>
</feature>
<dbReference type="OrthoDB" id="5243804at2"/>
<keyword evidence="4" id="KW-1185">Reference proteome</keyword>
<dbReference type="EMBL" id="FXZK01000005">
    <property type="protein sequence ID" value="SMY08759.1"/>
    <property type="molecule type" value="Genomic_DNA"/>
</dbReference>
<feature type="transmembrane region" description="Helical" evidence="1">
    <location>
        <begin position="191"/>
        <end position="213"/>
    </location>
</feature>
<keyword evidence="1" id="KW-0812">Transmembrane</keyword>
<dbReference type="InterPro" id="IPR000620">
    <property type="entry name" value="EamA_dom"/>
</dbReference>
<reference evidence="3 4" key="1">
    <citation type="submission" date="2017-05" db="EMBL/GenBank/DDBJ databases">
        <authorList>
            <person name="Song R."/>
            <person name="Chenine A.L."/>
            <person name="Ruprecht R.M."/>
        </authorList>
    </citation>
    <scope>NUCLEOTIDE SEQUENCE [LARGE SCALE GENOMIC DNA]</scope>
    <source>
        <strain evidence="3 4">CECT 8899</strain>
    </source>
</reference>
<sequence>MDWWIVITLMAATAQTGRFVLQKRLKGTGLSTGGATFARFVYSAPLALLGMLAYSGASGQGVPGLSWSFWAYALAGGTAQILATMCVVALFSHRHFAVGITFKKTEVLMSVLVGLIVLGEGVSWLGLAAIVLGLIGVLLLSDPPGGEGAWLRRIANRAVGLGLASGVMFAVSGVGYRGASLSLETGDSFQRALVTLACVTAFQLVAMALWLAWRERGEITRVLAAWRVAGLVGLTSLIGSACWFTAFTLQTVAYVNAVGQIEVILSLMAGALIFGERISAREWQGVVLVGLSVLALVLVT</sequence>
<feature type="domain" description="EamA" evidence="2">
    <location>
        <begin position="158"/>
        <end position="297"/>
    </location>
</feature>
<dbReference type="RefSeq" id="WP_093992919.1">
    <property type="nucleotide sequence ID" value="NZ_FXZK01000005.1"/>
</dbReference>